<evidence type="ECO:0000256" key="5">
    <source>
        <dbReference type="ARBA" id="ARBA00023014"/>
    </source>
</evidence>
<dbReference type="GO" id="GO:0051537">
    <property type="term" value="F:2 iron, 2 sulfur cluster binding"/>
    <property type="evidence" value="ECO:0007669"/>
    <property type="project" value="UniProtKB-KW"/>
</dbReference>
<evidence type="ECO:0000259" key="8">
    <source>
        <dbReference type="Pfam" id="PF00355"/>
    </source>
</evidence>
<evidence type="ECO:0000256" key="7">
    <source>
        <dbReference type="SAM" id="Phobius"/>
    </source>
</evidence>
<dbReference type="InterPro" id="IPR036922">
    <property type="entry name" value="Rieske_2Fe-2S_sf"/>
</dbReference>
<dbReference type="GO" id="GO:0016491">
    <property type="term" value="F:oxidoreductase activity"/>
    <property type="evidence" value="ECO:0007669"/>
    <property type="project" value="UniProtKB-KW"/>
</dbReference>
<organism evidence="9 10">
    <name type="scientific">Tuber magnatum</name>
    <name type="common">white Piedmont truffle</name>
    <dbReference type="NCBI Taxonomy" id="42249"/>
    <lineage>
        <taxon>Eukaryota</taxon>
        <taxon>Fungi</taxon>
        <taxon>Dikarya</taxon>
        <taxon>Ascomycota</taxon>
        <taxon>Pezizomycotina</taxon>
        <taxon>Pezizomycetes</taxon>
        <taxon>Pezizales</taxon>
        <taxon>Tuberaceae</taxon>
        <taxon>Tuber</taxon>
    </lineage>
</organism>
<dbReference type="OrthoDB" id="426882at2759"/>
<dbReference type="GO" id="GO:0046872">
    <property type="term" value="F:metal ion binding"/>
    <property type="evidence" value="ECO:0007669"/>
    <property type="project" value="UniProtKB-KW"/>
</dbReference>
<evidence type="ECO:0000256" key="4">
    <source>
        <dbReference type="ARBA" id="ARBA00023004"/>
    </source>
</evidence>
<feature type="transmembrane region" description="Helical" evidence="7">
    <location>
        <begin position="32"/>
        <end position="56"/>
    </location>
</feature>
<proteinExistence type="predicted"/>
<keyword evidence="4" id="KW-0408">Iron</keyword>
<dbReference type="InterPro" id="IPR001663">
    <property type="entry name" value="Rng_hydr_dOase-A"/>
</dbReference>
<keyword evidence="3" id="KW-0560">Oxidoreductase</keyword>
<keyword evidence="7" id="KW-1133">Transmembrane helix</keyword>
<dbReference type="CDD" id="cd03469">
    <property type="entry name" value="Rieske_RO_Alpha_N"/>
    <property type="match status" value="1"/>
</dbReference>
<feature type="region of interest" description="Disordered" evidence="6">
    <location>
        <begin position="65"/>
        <end position="94"/>
    </location>
</feature>
<evidence type="ECO:0000256" key="1">
    <source>
        <dbReference type="ARBA" id="ARBA00022714"/>
    </source>
</evidence>
<accession>A0A317SYA5</accession>
<protein>
    <submittedName>
        <fullName evidence="9">ISP domain-containing protein</fullName>
    </submittedName>
</protein>
<evidence type="ECO:0000313" key="9">
    <source>
        <dbReference type="EMBL" id="PWW79304.1"/>
    </source>
</evidence>
<dbReference type="SUPFAM" id="SSF50022">
    <property type="entry name" value="ISP domain"/>
    <property type="match status" value="1"/>
</dbReference>
<dbReference type="Pfam" id="PF00355">
    <property type="entry name" value="Rieske"/>
    <property type="match status" value="1"/>
</dbReference>
<comment type="caution">
    <text evidence="9">The sequence shown here is derived from an EMBL/GenBank/DDBJ whole genome shotgun (WGS) entry which is preliminary data.</text>
</comment>
<dbReference type="PANTHER" id="PTHR43756">
    <property type="entry name" value="CHOLINE MONOOXYGENASE, CHLOROPLASTIC"/>
    <property type="match status" value="1"/>
</dbReference>
<sequence length="377" mass="43381">MASLHVLPQQPSGHLRAYTTTTMIENISKRHLTLYPTSLLVAILVFLPFYIAYFLMSHKTHIPLKSGKNPKSKRPEVTTRLSDKPPMRLSAEGTESTEIRVSKESVFPTNWWSSDELFQLEKRAIFSKCWIYVTHSSRFGKPGDYLSFEITDLPFFIILGKDNQLRAFHNEKGSSAIIGCRYHGWSYNVRGALINAPQFEGVEGFDKDRNSLFEIHTRTTKEGFVFVNFDVSDNALTHPEEKLNAAVLHGGIQRKWVDGWASEGRFNWKITLRKFVFHISTVLGPPREKGRGLNTDRPMRTLHTLMTILMLRTPRIVQRFRIRWITFSLLLEYFFPPPYESAPAVARTQPPWFQCRGRIELVTPSLIPLQSLLPSTT</sequence>
<dbReference type="PANTHER" id="PTHR43756:SF6">
    <property type="entry name" value="CLUSTER-BINDING PROTEIN, PUTATIVE (AFU_ORTHOLOGUE AFUA_6G03920)-RELATED"/>
    <property type="match status" value="1"/>
</dbReference>
<keyword evidence="7" id="KW-0812">Transmembrane</keyword>
<dbReference type="AlphaFoldDB" id="A0A317SYA5"/>
<evidence type="ECO:0000313" key="10">
    <source>
        <dbReference type="Proteomes" id="UP000246991"/>
    </source>
</evidence>
<keyword evidence="5" id="KW-0411">Iron-sulfur</keyword>
<evidence type="ECO:0000256" key="2">
    <source>
        <dbReference type="ARBA" id="ARBA00022723"/>
    </source>
</evidence>
<dbReference type="Gene3D" id="3.90.380.10">
    <property type="entry name" value="Naphthalene 1,2-dioxygenase Alpha Subunit, Chain A, domain 1"/>
    <property type="match status" value="1"/>
</dbReference>
<evidence type="ECO:0000256" key="6">
    <source>
        <dbReference type="SAM" id="MobiDB-lite"/>
    </source>
</evidence>
<dbReference type="InterPro" id="IPR017941">
    <property type="entry name" value="Rieske_2Fe-2S"/>
</dbReference>
<evidence type="ECO:0000256" key="3">
    <source>
        <dbReference type="ARBA" id="ARBA00023002"/>
    </source>
</evidence>
<dbReference type="EMBL" id="PYWC01000009">
    <property type="protein sequence ID" value="PWW79304.1"/>
    <property type="molecule type" value="Genomic_DNA"/>
</dbReference>
<keyword evidence="2" id="KW-0479">Metal-binding</keyword>
<feature type="compositionally biased region" description="Basic and acidic residues" evidence="6">
    <location>
        <begin position="73"/>
        <end position="86"/>
    </location>
</feature>
<dbReference type="STRING" id="42249.A0A317SYA5"/>
<dbReference type="Gene3D" id="2.102.10.10">
    <property type="entry name" value="Rieske [2Fe-2S] iron-sulphur domain"/>
    <property type="match status" value="1"/>
</dbReference>
<keyword evidence="1" id="KW-0001">2Fe-2S</keyword>
<keyword evidence="10" id="KW-1185">Reference proteome</keyword>
<name>A0A317SYA5_9PEZI</name>
<dbReference type="Proteomes" id="UP000246991">
    <property type="component" value="Unassembled WGS sequence"/>
</dbReference>
<keyword evidence="7" id="KW-0472">Membrane</keyword>
<gene>
    <name evidence="9" type="ORF">C7212DRAFT_272832</name>
</gene>
<feature type="domain" description="Rieske" evidence="8">
    <location>
        <begin position="130"/>
        <end position="204"/>
    </location>
</feature>
<reference evidence="9 10" key="1">
    <citation type="submission" date="2018-03" db="EMBL/GenBank/DDBJ databases">
        <title>Genomes of Pezizomycetes fungi and the evolution of truffles.</title>
        <authorList>
            <person name="Murat C."/>
            <person name="Payen T."/>
            <person name="Noel B."/>
            <person name="Kuo A."/>
            <person name="Martin F.M."/>
        </authorList>
    </citation>
    <scope>NUCLEOTIDE SEQUENCE [LARGE SCALE GENOMIC DNA]</scope>
    <source>
        <strain evidence="9">091103-1</strain>
    </source>
</reference>